<keyword evidence="4" id="KW-0539">Nucleus</keyword>
<comment type="subcellular location">
    <subcellularLocation>
        <location evidence="2">Cytoplasm</location>
    </subcellularLocation>
    <subcellularLocation>
        <location evidence="1">Nucleus</location>
    </subcellularLocation>
</comment>
<dbReference type="InterPro" id="IPR011993">
    <property type="entry name" value="PH-like_dom_sf"/>
</dbReference>
<protein>
    <recommendedName>
        <fullName evidence="8">Benzoylformate decarboxylase</fullName>
    </recommendedName>
</protein>
<evidence type="ECO:0000256" key="2">
    <source>
        <dbReference type="ARBA" id="ARBA00004496"/>
    </source>
</evidence>
<sequence>MHASTLRATTTIRVPPSVDNYVSLAQYQAQTPESFAVGRAVLHFHLEGATASIPEEQRGKLALFPADMNPDSHGQTLERKVDVFVNSEDFTVFSPEAHVGFSIPYYSISIHAIKHVNGQNAIWMQLELDDGGAHDDDFSTVELTLFPGERETVKQLFDAVSACSNLHPDPEDDSDEENGYTIEDYDGANDVAVFTGLDADGNMPASVPGSGGWITAENAHNFFDDEGNWIGENDDDDLGEGAGRVRPHSEVNGDGLNGADDDNKRPRVDEN</sequence>
<feature type="compositionally biased region" description="Acidic residues" evidence="5">
    <location>
        <begin position="225"/>
        <end position="239"/>
    </location>
</feature>
<dbReference type="Pfam" id="PF03517">
    <property type="entry name" value="Voldacs"/>
    <property type="match status" value="1"/>
</dbReference>
<dbReference type="OrthoDB" id="19714at2759"/>
<proteinExistence type="predicted"/>
<keyword evidence="3" id="KW-0963">Cytoplasm</keyword>
<dbReference type="InterPro" id="IPR039924">
    <property type="entry name" value="ICln/Lot5/Saf5"/>
</dbReference>
<dbReference type="GO" id="GO:0005681">
    <property type="term" value="C:spliceosomal complex"/>
    <property type="evidence" value="ECO:0007669"/>
    <property type="project" value="TreeGrafter"/>
</dbReference>
<dbReference type="PANTHER" id="PTHR21399">
    <property type="entry name" value="CHLORIDE CONDUCTANCE REGULATORY PROTEIN ICLN"/>
    <property type="match status" value="1"/>
</dbReference>
<dbReference type="GO" id="GO:0005829">
    <property type="term" value="C:cytosol"/>
    <property type="evidence" value="ECO:0007669"/>
    <property type="project" value="TreeGrafter"/>
</dbReference>
<dbReference type="STRING" id="1330021.A0A367KZV8"/>
<dbReference type="EMBL" id="LKCN02000024">
    <property type="protein sequence ID" value="RCI07708.1"/>
    <property type="molecule type" value="Genomic_DNA"/>
</dbReference>
<evidence type="ECO:0000313" key="6">
    <source>
        <dbReference type="EMBL" id="RCI07708.1"/>
    </source>
</evidence>
<dbReference type="Gene3D" id="2.30.29.30">
    <property type="entry name" value="Pleckstrin-homology domain (PH domain)/Phosphotyrosine-binding domain (PTB)"/>
    <property type="match status" value="1"/>
</dbReference>
<evidence type="ECO:0000256" key="5">
    <source>
        <dbReference type="SAM" id="MobiDB-lite"/>
    </source>
</evidence>
<comment type="caution">
    <text evidence="6">The sequence shown here is derived from an EMBL/GenBank/DDBJ whole genome shotgun (WGS) entry which is preliminary data.</text>
</comment>
<dbReference type="GO" id="GO:0034715">
    <property type="term" value="C:pICln-Sm protein complex"/>
    <property type="evidence" value="ECO:0007669"/>
    <property type="project" value="TreeGrafter"/>
</dbReference>
<dbReference type="AlphaFoldDB" id="A0A367KZV8"/>
<reference evidence="6 7" key="1">
    <citation type="journal article" date="2015" name="BMC Genomics">
        <title>Insights from the genome of Ophiocordyceps polyrhachis-furcata to pathogenicity and host specificity in insect fungi.</title>
        <authorList>
            <person name="Wichadakul D."/>
            <person name="Kobmoo N."/>
            <person name="Ingsriswang S."/>
            <person name="Tangphatsornruang S."/>
            <person name="Chantasingh D."/>
            <person name="Luangsa-ard J.J."/>
            <person name="Eurwilaichitr L."/>
        </authorList>
    </citation>
    <scope>NUCLEOTIDE SEQUENCE [LARGE SCALE GENOMIC DNA]</scope>
    <source>
        <strain evidence="6 7">BCC 54312</strain>
    </source>
</reference>
<gene>
    <name evidence="6" type="ORF">L249_5716</name>
</gene>
<evidence type="ECO:0000256" key="4">
    <source>
        <dbReference type="ARBA" id="ARBA00023242"/>
    </source>
</evidence>
<evidence type="ECO:0000313" key="7">
    <source>
        <dbReference type="Proteomes" id="UP000253664"/>
    </source>
</evidence>
<keyword evidence="7" id="KW-1185">Reference proteome</keyword>
<accession>A0A367KZV8</accession>
<feature type="region of interest" description="Disordered" evidence="5">
    <location>
        <begin position="225"/>
        <end position="271"/>
    </location>
</feature>
<evidence type="ECO:0000256" key="3">
    <source>
        <dbReference type="ARBA" id="ARBA00022490"/>
    </source>
</evidence>
<evidence type="ECO:0008006" key="8">
    <source>
        <dbReference type="Google" id="ProtNLM"/>
    </source>
</evidence>
<dbReference type="GO" id="GO:0045292">
    <property type="term" value="P:mRNA cis splicing, via spliceosome"/>
    <property type="evidence" value="ECO:0007669"/>
    <property type="project" value="TreeGrafter"/>
</dbReference>
<feature type="compositionally biased region" description="Basic and acidic residues" evidence="5">
    <location>
        <begin position="261"/>
        <end position="271"/>
    </location>
</feature>
<dbReference type="Proteomes" id="UP000253664">
    <property type="component" value="Unassembled WGS sequence"/>
</dbReference>
<evidence type="ECO:0000256" key="1">
    <source>
        <dbReference type="ARBA" id="ARBA00004123"/>
    </source>
</evidence>
<organism evidence="6 7">
    <name type="scientific">Ophiocordyceps polyrhachis-furcata BCC 54312</name>
    <dbReference type="NCBI Taxonomy" id="1330021"/>
    <lineage>
        <taxon>Eukaryota</taxon>
        <taxon>Fungi</taxon>
        <taxon>Dikarya</taxon>
        <taxon>Ascomycota</taxon>
        <taxon>Pezizomycotina</taxon>
        <taxon>Sordariomycetes</taxon>
        <taxon>Hypocreomycetidae</taxon>
        <taxon>Hypocreales</taxon>
        <taxon>Ophiocordycipitaceae</taxon>
        <taxon>Ophiocordyceps</taxon>
    </lineage>
</organism>
<name>A0A367KZV8_9HYPO</name>
<dbReference type="GO" id="GO:0000387">
    <property type="term" value="P:spliceosomal snRNP assembly"/>
    <property type="evidence" value="ECO:0007669"/>
    <property type="project" value="TreeGrafter"/>
</dbReference>
<dbReference type="PANTHER" id="PTHR21399:SF0">
    <property type="entry name" value="METHYLOSOME SUBUNIT PICLN"/>
    <property type="match status" value="1"/>
</dbReference>